<keyword evidence="6" id="KW-0443">Lipid metabolism</keyword>
<dbReference type="InterPro" id="IPR006693">
    <property type="entry name" value="AB_hydrolase_lipase"/>
</dbReference>
<accession>A5DC45</accession>
<dbReference type="VEuPathDB" id="FungiDB:PGUG_00850"/>
<dbReference type="ESTHER" id="picgu-a5dc45">
    <property type="family name" value="Acidic_Lipase"/>
</dbReference>
<reference evidence="9 10" key="1">
    <citation type="journal article" date="2009" name="Nature">
        <title>Evolution of pathogenicity and sexual reproduction in eight Candida genomes.</title>
        <authorList>
            <person name="Butler G."/>
            <person name="Rasmussen M.D."/>
            <person name="Lin M.F."/>
            <person name="Santos M.A."/>
            <person name="Sakthikumar S."/>
            <person name="Munro C.A."/>
            <person name="Rheinbay E."/>
            <person name="Grabherr M."/>
            <person name="Forche A."/>
            <person name="Reedy J.L."/>
            <person name="Agrafioti I."/>
            <person name="Arnaud M.B."/>
            <person name="Bates S."/>
            <person name="Brown A.J."/>
            <person name="Brunke S."/>
            <person name="Costanzo M.C."/>
            <person name="Fitzpatrick D.A."/>
            <person name="de Groot P.W."/>
            <person name="Harris D."/>
            <person name="Hoyer L.L."/>
            <person name="Hube B."/>
            <person name="Klis F.M."/>
            <person name="Kodira C."/>
            <person name="Lennard N."/>
            <person name="Logue M.E."/>
            <person name="Martin R."/>
            <person name="Neiman A.M."/>
            <person name="Nikolaou E."/>
            <person name="Quail M.A."/>
            <person name="Quinn J."/>
            <person name="Santos M.C."/>
            <person name="Schmitzberger F.F."/>
            <person name="Sherlock G."/>
            <person name="Shah P."/>
            <person name="Silverstein K.A."/>
            <person name="Skrzypek M.S."/>
            <person name="Soll D."/>
            <person name="Staggs R."/>
            <person name="Stansfield I."/>
            <person name="Stumpf M.P."/>
            <person name="Sudbery P.E."/>
            <person name="Srikantha T."/>
            <person name="Zeng Q."/>
            <person name="Berman J."/>
            <person name="Berriman M."/>
            <person name="Heitman J."/>
            <person name="Gow N.A."/>
            <person name="Lorenz M.C."/>
            <person name="Birren B.W."/>
            <person name="Kellis M."/>
            <person name="Cuomo C.A."/>
        </authorList>
    </citation>
    <scope>NUCLEOTIDE SEQUENCE [LARGE SCALE GENOMIC DNA]</scope>
    <source>
        <strain evidence="10">ATCC 6260 / CBS 566 / DSM 6381 / JCM 1539 / NBRC 10279 / NRRL Y-324</strain>
    </source>
</reference>
<dbReference type="InterPro" id="IPR029058">
    <property type="entry name" value="AB_hydrolase_fold"/>
</dbReference>
<evidence type="ECO:0000256" key="1">
    <source>
        <dbReference type="ARBA" id="ARBA00004167"/>
    </source>
</evidence>
<evidence type="ECO:0000256" key="6">
    <source>
        <dbReference type="ARBA" id="ARBA00023098"/>
    </source>
</evidence>
<dbReference type="Gene3D" id="3.40.50.1820">
    <property type="entry name" value="alpha/beta hydrolase"/>
    <property type="match status" value="1"/>
</dbReference>
<name>A5DC45_PICGU</name>
<dbReference type="AlphaFoldDB" id="A5DC45"/>
<dbReference type="GO" id="GO:0004771">
    <property type="term" value="F:sterol ester esterase activity"/>
    <property type="evidence" value="ECO:0007669"/>
    <property type="project" value="EnsemblFungi"/>
</dbReference>
<keyword evidence="5" id="KW-1133">Transmembrane helix</keyword>
<dbReference type="OrthoDB" id="9974421at2759"/>
<dbReference type="KEGG" id="pgu:PGUG_00850"/>
<evidence type="ECO:0000259" key="8">
    <source>
        <dbReference type="Pfam" id="PF04083"/>
    </source>
</evidence>
<proteinExistence type="predicted"/>
<gene>
    <name evidence="9" type="ORF">PGUG_00850</name>
</gene>
<dbReference type="OMA" id="YACEEHT"/>
<keyword evidence="2" id="KW-0812">Transmembrane</keyword>
<dbReference type="GO" id="GO:0016020">
    <property type="term" value="C:membrane"/>
    <property type="evidence" value="ECO:0007669"/>
    <property type="project" value="UniProtKB-SubCell"/>
</dbReference>
<sequence length="541" mass="62019">MNLVHFFGVLIFGGSVCFSQYDPHVISKTSCKRATMYIPLLGRISILEWPVIIISFILSWLEYVVSTITNILPREVIDFFTATVSLLYKLTPNPITLISSSQKESRDGQVSYKYFYKRAPAVHKGEHERMVDILNAADVQEMCQIHGYDVENRIVRTKDDYLLTIQRIIKPGEPKRRSNGRVVYFHHGLLMSCEVWVTMVQTHQNLPFLLYDLGYDVWLGNNRGNKYCQKHLIFPIKSERFWNFSIDEFAMFDIPNSIDYILNETGAKTLTYIGFSQGTAQAFAAVSINPDLNKKVEQIIAISPATTPHGLYSRFLDILLKSSPNIVYLLFSRKTLMPSVFFWQQIMYPPFFDTMIDISNYILFNWRAHNITKLQKLCSYAHLYSTTSVKTVVHWFQIIGSKKFHMYRDNASTIGGSTSITYPLKSIKIPIHLIYGTTDSLVDIDVMLSQLPNENTTAQPVENHEHLDNIWGYDVKQKVFTHVLNYLDEALHASPPSPVERIEQSYLKAIGSGDESSTLHNDIKEVELSYRKPSASGSLFL</sequence>
<dbReference type="InParanoid" id="A5DC45"/>
<evidence type="ECO:0000256" key="3">
    <source>
        <dbReference type="ARBA" id="ARBA00022801"/>
    </source>
</evidence>
<dbReference type="Pfam" id="PF04083">
    <property type="entry name" value="Abhydro_lipase"/>
    <property type="match status" value="1"/>
</dbReference>
<protein>
    <recommendedName>
        <fullName evidence="8">Partial AB-hydrolase lipase domain-containing protein</fullName>
    </recommendedName>
</protein>
<evidence type="ECO:0000313" key="9">
    <source>
        <dbReference type="EMBL" id="EDK36752.2"/>
    </source>
</evidence>
<keyword evidence="4" id="KW-0442">Lipid degradation</keyword>
<evidence type="ECO:0000256" key="4">
    <source>
        <dbReference type="ARBA" id="ARBA00022963"/>
    </source>
</evidence>
<dbReference type="EMBL" id="CH408155">
    <property type="protein sequence ID" value="EDK36752.2"/>
    <property type="molecule type" value="Genomic_DNA"/>
</dbReference>
<dbReference type="SUPFAM" id="SSF53474">
    <property type="entry name" value="alpha/beta-Hydrolases"/>
    <property type="match status" value="1"/>
</dbReference>
<dbReference type="GeneID" id="5128618"/>
<comment type="subcellular location">
    <subcellularLocation>
        <location evidence="1">Membrane</location>
        <topology evidence="1">Single-pass membrane protein</topology>
    </subcellularLocation>
</comment>
<keyword evidence="10" id="KW-1185">Reference proteome</keyword>
<dbReference type="STRING" id="294746.A5DC45"/>
<feature type="domain" description="Partial AB-hydrolase lipase" evidence="8">
    <location>
        <begin position="139"/>
        <end position="199"/>
    </location>
</feature>
<dbReference type="eggNOG" id="KOG2624">
    <property type="taxonomic scope" value="Eukaryota"/>
</dbReference>
<dbReference type="FunCoup" id="A5DC45">
    <property type="interactions" value="1378"/>
</dbReference>
<evidence type="ECO:0000313" key="10">
    <source>
        <dbReference type="Proteomes" id="UP000001997"/>
    </source>
</evidence>
<dbReference type="Proteomes" id="UP000001997">
    <property type="component" value="Unassembled WGS sequence"/>
</dbReference>
<dbReference type="GO" id="GO:0016042">
    <property type="term" value="P:lipid catabolic process"/>
    <property type="evidence" value="ECO:0007669"/>
    <property type="project" value="UniProtKB-KW"/>
</dbReference>
<dbReference type="GO" id="GO:0016125">
    <property type="term" value="P:sterol metabolic process"/>
    <property type="evidence" value="ECO:0007669"/>
    <property type="project" value="EnsemblFungi"/>
</dbReference>
<organism evidence="9 10">
    <name type="scientific">Meyerozyma guilliermondii (strain ATCC 6260 / CBS 566 / DSM 6381 / JCM 1539 / NBRC 10279 / NRRL Y-324)</name>
    <name type="common">Yeast</name>
    <name type="synonym">Candida guilliermondii</name>
    <dbReference type="NCBI Taxonomy" id="294746"/>
    <lineage>
        <taxon>Eukaryota</taxon>
        <taxon>Fungi</taxon>
        <taxon>Dikarya</taxon>
        <taxon>Ascomycota</taxon>
        <taxon>Saccharomycotina</taxon>
        <taxon>Pichiomycetes</taxon>
        <taxon>Debaryomycetaceae</taxon>
        <taxon>Meyerozyma</taxon>
    </lineage>
</organism>
<keyword evidence="3" id="KW-0378">Hydrolase</keyword>
<evidence type="ECO:0000256" key="7">
    <source>
        <dbReference type="ARBA" id="ARBA00023136"/>
    </source>
</evidence>
<dbReference type="RefSeq" id="XP_001487473.2">
    <property type="nucleotide sequence ID" value="XM_001487423.1"/>
</dbReference>
<dbReference type="PANTHER" id="PTHR11005">
    <property type="entry name" value="LYSOSOMAL ACID LIPASE-RELATED"/>
    <property type="match status" value="1"/>
</dbReference>
<dbReference type="HOGENOM" id="CLU_010974_5_0_1"/>
<evidence type="ECO:0000256" key="2">
    <source>
        <dbReference type="ARBA" id="ARBA00022692"/>
    </source>
</evidence>
<evidence type="ECO:0000256" key="5">
    <source>
        <dbReference type="ARBA" id="ARBA00022989"/>
    </source>
</evidence>
<dbReference type="GO" id="GO:0005811">
    <property type="term" value="C:lipid droplet"/>
    <property type="evidence" value="ECO:0007669"/>
    <property type="project" value="EnsemblFungi"/>
</dbReference>
<dbReference type="FunFam" id="3.40.50.1820:FF:000095">
    <property type="entry name" value="Triglyceride lipase-cholesterol esterase"/>
    <property type="match status" value="1"/>
</dbReference>
<keyword evidence="7" id="KW-0472">Membrane</keyword>